<dbReference type="PANTHER" id="PTHR22747:SF18">
    <property type="entry name" value="GEO09167P1-RELATED"/>
    <property type="match status" value="1"/>
</dbReference>
<feature type="compositionally biased region" description="Acidic residues" evidence="4">
    <location>
        <begin position="120"/>
        <end position="140"/>
    </location>
</feature>
<gene>
    <name evidence="6" type="primary">Nlp</name>
    <name evidence="6" type="ORF">Bhyg_09734</name>
</gene>
<comment type="caution">
    <text evidence="6">The sequence shown here is derived from an EMBL/GenBank/DDBJ whole genome shotgun (WGS) entry which is preliminary data.</text>
</comment>
<evidence type="ECO:0000313" key="6">
    <source>
        <dbReference type="EMBL" id="KAJ6637008.1"/>
    </source>
</evidence>
<dbReference type="GO" id="GO:0042393">
    <property type="term" value="F:histone binding"/>
    <property type="evidence" value="ECO:0007669"/>
    <property type="project" value="TreeGrafter"/>
</dbReference>
<protein>
    <submittedName>
        <fullName evidence="6">Nucleoplasmin-like protein</fullName>
    </submittedName>
</protein>
<dbReference type="GO" id="GO:0006338">
    <property type="term" value="P:chromatin remodeling"/>
    <property type="evidence" value="ECO:0007669"/>
    <property type="project" value="TreeGrafter"/>
</dbReference>
<keyword evidence="3" id="KW-0539">Nucleus</keyword>
<dbReference type="AlphaFoldDB" id="A0A9Q0RYK5"/>
<dbReference type="GO" id="GO:0005737">
    <property type="term" value="C:cytoplasm"/>
    <property type="evidence" value="ECO:0007669"/>
    <property type="project" value="TreeGrafter"/>
</dbReference>
<dbReference type="GO" id="GO:0005654">
    <property type="term" value="C:nucleoplasm"/>
    <property type="evidence" value="ECO:0007669"/>
    <property type="project" value="TreeGrafter"/>
</dbReference>
<dbReference type="InterPro" id="IPR036824">
    <property type="entry name" value="Nucleoplasmin_core_dom_sf"/>
</dbReference>
<feature type="domain" description="Nucleoplasmin core" evidence="5">
    <location>
        <begin position="6"/>
        <end position="108"/>
    </location>
</feature>
<dbReference type="SUPFAM" id="SSF69203">
    <property type="entry name" value="Nucleoplasmin-like core domain"/>
    <property type="match status" value="1"/>
</dbReference>
<dbReference type="Gene3D" id="2.60.120.340">
    <property type="entry name" value="Nucleoplasmin core domain"/>
    <property type="match status" value="1"/>
</dbReference>
<organism evidence="6 7">
    <name type="scientific">Pseudolycoriella hygida</name>
    <dbReference type="NCBI Taxonomy" id="35572"/>
    <lineage>
        <taxon>Eukaryota</taxon>
        <taxon>Metazoa</taxon>
        <taxon>Ecdysozoa</taxon>
        <taxon>Arthropoda</taxon>
        <taxon>Hexapoda</taxon>
        <taxon>Insecta</taxon>
        <taxon>Pterygota</taxon>
        <taxon>Neoptera</taxon>
        <taxon>Endopterygota</taxon>
        <taxon>Diptera</taxon>
        <taxon>Nematocera</taxon>
        <taxon>Sciaroidea</taxon>
        <taxon>Sciaridae</taxon>
        <taxon>Pseudolycoriella</taxon>
    </lineage>
</organism>
<accession>A0A9Q0RYK5</accession>
<evidence type="ECO:0000256" key="4">
    <source>
        <dbReference type="SAM" id="MobiDB-lite"/>
    </source>
</evidence>
<proteinExistence type="inferred from homology"/>
<comment type="similarity">
    <text evidence="2">Belongs to the nucleoplasmin family.</text>
</comment>
<evidence type="ECO:0000256" key="1">
    <source>
        <dbReference type="ARBA" id="ARBA00004123"/>
    </source>
</evidence>
<dbReference type="EMBL" id="WJQU01000003">
    <property type="protein sequence ID" value="KAJ6637008.1"/>
    <property type="molecule type" value="Genomic_DNA"/>
</dbReference>
<dbReference type="InterPro" id="IPR024057">
    <property type="entry name" value="Nucleoplasmin_core_dom"/>
</dbReference>
<comment type="subcellular location">
    <subcellularLocation>
        <location evidence="1">Nucleus</location>
    </subcellularLocation>
</comment>
<feature type="region of interest" description="Disordered" evidence="4">
    <location>
        <begin position="120"/>
        <end position="168"/>
    </location>
</feature>
<dbReference type="GO" id="GO:0005730">
    <property type="term" value="C:nucleolus"/>
    <property type="evidence" value="ECO:0007669"/>
    <property type="project" value="TreeGrafter"/>
</dbReference>
<name>A0A9Q0RYK5_9DIPT</name>
<dbReference type="GO" id="GO:0003682">
    <property type="term" value="F:chromatin binding"/>
    <property type="evidence" value="ECO:0007669"/>
    <property type="project" value="TreeGrafter"/>
</dbReference>
<reference evidence="6" key="1">
    <citation type="submission" date="2022-07" db="EMBL/GenBank/DDBJ databases">
        <authorList>
            <person name="Trinca V."/>
            <person name="Uliana J.V.C."/>
            <person name="Torres T.T."/>
            <person name="Ward R.J."/>
            <person name="Monesi N."/>
        </authorList>
    </citation>
    <scope>NUCLEOTIDE SEQUENCE</scope>
    <source>
        <strain evidence="6">HSMRA1968</strain>
        <tissue evidence="6">Whole embryos</tissue>
    </source>
</reference>
<sequence>MAEEFFYGVTLSNSGASVTWDPENKDEFPNNYKLIIKQILLDHEAKENEFNVVEVEVMSSRDKIKIPIAVLKVGETRSVRTDLEFPEPPVTFKLIMGNGPVHIHGQHVPGAVVEEIEDYGEEMEEEILDEEDADEEEEDDTNPKKKVKLSNNAKGGTKAVNVKNIKKK</sequence>
<keyword evidence="7" id="KW-1185">Reference proteome</keyword>
<evidence type="ECO:0000256" key="3">
    <source>
        <dbReference type="ARBA" id="ARBA00023242"/>
    </source>
</evidence>
<dbReference type="InterPro" id="IPR004301">
    <property type="entry name" value="Nucleoplasmin"/>
</dbReference>
<evidence type="ECO:0000313" key="7">
    <source>
        <dbReference type="Proteomes" id="UP001151699"/>
    </source>
</evidence>
<dbReference type="PANTHER" id="PTHR22747">
    <property type="entry name" value="NUCLEOPLASMIN"/>
    <property type="match status" value="1"/>
</dbReference>
<dbReference type="OrthoDB" id="6075101at2759"/>
<dbReference type="GO" id="GO:0003723">
    <property type="term" value="F:RNA binding"/>
    <property type="evidence" value="ECO:0007669"/>
    <property type="project" value="TreeGrafter"/>
</dbReference>
<evidence type="ECO:0000256" key="2">
    <source>
        <dbReference type="ARBA" id="ARBA00010744"/>
    </source>
</evidence>
<dbReference type="Pfam" id="PF03066">
    <property type="entry name" value="Nucleoplasmin"/>
    <property type="match status" value="1"/>
</dbReference>
<evidence type="ECO:0000259" key="5">
    <source>
        <dbReference type="Pfam" id="PF03066"/>
    </source>
</evidence>
<feature type="non-terminal residue" evidence="6">
    <location>
        <position position="168"/>
    </location>
</feature>
<dbReference type="Proteomes" id="UP001151699">
    <property type="component" value="Chromosome X"/>
</dbReference>